<dbReference type="GO" id="GO:0005654">
    <property type="term" value="C:nucleoplasm"/>
    <property type="evidence" value="ECO:0007669"/>
    <property type="project" value="UniProtKB-SubCell"/>
</dbReference>
<dbReference type="InterPro" id="IPR018846">
    <property type="entry name" value="Beta-prop_RSE1/DDB1/CPSF1_1st"/>
</dbReference>
<reference evidence="9" key="1">
    <citation type="submission" date="2025-08" db="UniProtKB">
        <authorList>
            <consortium name="Ensembl"/>
        </authorList>
    </citation>
    <scope>IDENTIFICATION</scope>
</reference>
<dbReference type="FunFam" id="2.130.10.10:FF:000118">
    <property type="entry name" value="Cleavage and polyadenylation specificity factor subunit 1"/>
    <property type="match status" value="1"/>
</dbReference>
<comment type="subcellular location">
    <subcellularLocation>
        <location evidence="1">Nucleus</location>
        <location evidence="1">Nucleoplasm</location>
    </subcellularLocation>
</comment>
<dbReference type="Ensembl" id="ENSCANT00000041635.1">
    <property type="protein sequence ID" value="ENSCANP00000018678.1"/>
    <property type="gene ID" value="ENSCANG00000032760.1"/>
</dbReference>
<feature type="region of interest" description="Disordered" evidence="5">
    <location>
        <begin position="392"/>
        <end position="424"/>
    </location>
</feature>
<dbReference type="STRING" id="336983.ENSCANP00000018678"/>
<feature type="region of interest" description="Disordered" evidence="5">
    <location>
        <begin position="532"/>
        <end position="558"/>
    </location>
</feature>
<feature type="region of interest" description="Disordered" evidence="5">
    <location>
        <begin position="870"/>
        <end position="891"/>
    </location>
</feature>
<dbReference type="FunFam" id="1.10.150.910:FF:000005">
    <property type="entry name" value="Cleavage and polyadenylation specific factor 1"/>
    <property type="match status" value="1"/>
</dbReference>
<evidence type="ECO:0000259" key="6">
    <source>
        <dbReference type="Pfam" id="PF03178"/>
    </source>
</evidence>
<feature type="compositionally biased region" description="Basic and acidic residues" evidence="5">
    <location>
        <begin position="398"/>
        <end position="407"/>
    </location>
</feature>
<keyword evidence="2" id="KW-0539">Nucleus</keyword>
<dbReference type="PANTHER" id="PTHR10644">
    <property type="entry name" value="DNA REPAIR/RNA PROCESSING CPSF FAMILY"/>
    <property type="match status" value="1"/>
</dbReference>
<accession>A0A2K5IPQ0</accession>
<evidence type="ECO:0000256" key="4">
    <source>
        <dbReference type="ARBA" id="ARBA00068483"/>
    </source>
</evidence>
<dbReference type="Pfam" id="PF10433">
    <property type="entry name" value="Beta-prop_RSE1_1st"/>
    <property type="match status" value="1"/>
</dbReference>
<name>A0A2K5IPQ0_COLAP</name>
<feature type="compositionally biased region" description="Basic and acidic residues" evidence="5">
    <location>
        <begin position="727"/>
        <end position="744"/>
    </location>
</feature>
<comment type="similarity">
    <text evidence="3">Belongs to the CPSF1 family.</text>
</comment>
<organism evidence="9 10">
    <name type="scientific">Colobus angolensis palliatus</name>
    <name type="common">Peters' Angolan colobus</name>
    <dbReference type="NCBI Taxonomy" id="336983"/>
    <lineage>
        <taxon>Eukaryota</taxon>
        <taxon>Metazoa</taxon>
        <taxon>Chordata</taxon>
        <taxon>Craniata</taxon>
        <taxon>Vertebrata</taxon>
        <taxon>Euteleostomi</taxon>
        <taxon>Mammalia</taxon>
        <taxon>Eutheria</taxon>
        <taxon>Euarchontoglires</taxon>
        <taxon>Primates</taxon>
        <taxon>Haplorrhini</taxon>
        <taxon>Catarrhini</taxon>
        <taxon>Cercopithecidae</taxon>
        <taxon>Colobinae</taxon>
        <taxon>Colobus</taxon>
    </lineage>
</organism>
<feature type="domain" description="RSE1/DDB1/CPSF1 second beta-propeller" evidence="8">
    <location>
        <begin position="509"/>
        <end position="969"/>
    </location>
</feature>
<dbReference type="InterPro" id="IPR058543">
    <property type="entry name" value="Beta-prop_RSE1/DDB1/CPSF1_2nd"/>
</dbReference>
<dbReference type="Gene3D" id="2.130.10.10">
    <property type="entry name" value="YVTN repeat-like/Quinoprotein amine dehydrogenase"/>
    <property type="match status" value="2"/>
</dbReference>
<dbReference type="InterPro" id="IPR004871">
    <property type="entry name" value="RSE1/DDB1/CPSF1_C"/>
</dbReference>
<evidence type="ECO:0000256" key="1">
    <source>
        <dbReference type="ARBA" id="ARBA00004642"/>
    </source>
</evidence>
<dbReference type="GO" id="GO:0031123">
    <property type="term" value="P:RNA 3'-end processing"/>
    <property type="evidence" value="ECO:0007669"/>
    <property type="project" value="UniProtKB-ARBA"/>
</dbReference>
<dbReference type="InterPro" id="IPR015943">
    <property type="entry name" value="WD40/YVTN_repeat-like_dom_sf"/>
</dbReference>
<dbReference type="InterPro" id="IPR050358">
    <property type="entry name" value="RSE1/DDB1/CFT1"/>
</dbReference>
<proteinExistence type="inferred from homology"/>
<dbReference type="OMA" id="PMTKFKL"/>
<evidence type="ECO:0000256" key="3">
    <source>
        <dbReference type="ARBA" id="ARBA00038446"/>
    </source>
</evidence>
<feature type="domain" description="RSE1/DDB1/CPSF1 first beta-propeller" evidence="7">
    <location>
        <begin position="52"/>
        <end position="388"/>
    </location>
</feature>
<feature type="domain" description="RSE1/DDB1/CPSF1 C-terminal" evidence="6">
    <location>
        <begin position="1042"/>
        <end position="1368"/>
    </location>
</feature>
<evidence type="ECO:0000259" key="7">
    <source>
        <dbReference type="Pfam" id="PF10433"/>
    </source>
</evidence>
<dbReference type="Pfam" id="PF23726">
    <property type="entry name" value="Beta-prop_RSE1_2nd"/>
    <property type="match status" value="1"/>
</dbReference>
<dbReference type="GO" id="GO:0003676">
    <property type="term" value="F:nucleic acid binding"/>
    <property type="evidence" value="ECO:0007669"/>
    <property type="project" value="InterPro"/>
</dbReference>
<evidence type="ECO:0000313" key="9">
    <source>
        <dbReference type="Ensembl" id="ENSCANP00000018678.1"/>
    </source>
</evidence>
<dbReference type="FunFam" id="2.130.10.10:FF:002223">
    <property type="entry name" value="Cleavage and polyadenylation specific factor 1"/>
    <property type="match status" value="1"/>
</dbReference>
<dbReference type="Pfam" id="PF03178">
    <property type="entry name" value="CPSF_A"/>
    <property type="match status" value="1"/>
</dbReference>
<evidence type="ECO:0000313" key="10">
    <source>
        <dbReference type="Proteomes" id="UP000233080"/>
    </source>
</evidence>
<feature type="region of interest" description="Disordered" evidence="5">
    <location>
        <begin position="680"/>
        <end position="746"/>
    </location>
</feature>
<dbReference type="FunFam" id="2.130.10.10:FF:000100">
    <property type="entry name" value="Cleavage and polyadenylation specificity factor subunit 1"/>
    <property type="match status" value="1"/>
</dbReference>
<sequence length="1403" mass="156878">FYFTMLLRLVSNCDLRRSTRLGLPKLWDYRLEPLCPALTKNDRSAEGKAHREKLELAASFSFFGNVMSMASVQLAGAKRDALLLSFKDAKLSVVEYDPGTHDLKTLSLHYFEEPELRDGFVQNVHTPRVRVDPDGRCAAMLVYGTRLVVLPFRRESLAEEQEGLVGEGQRSSFLPSYIIDVRALDEKLLNIIDLQFLHGYYEPTLLILFEPNQTWPGRVAVRQDTCSIVAISLNITQKVHPVIWSLTSLPFDCTQALAVPKPIGGVVVFAVNSLLYLNQSVPPYGVALNSLTTGTTAFPLRTQEGVRITLDCAQATFISYDKMVISLKGGEIYVLTLITDGMRSVRAFHFDKAAASVLTTSMVTMEPGYLFLGSRLGNSLLLKYTEKLQEPPASAVREAADKEEPPSKKKRVDATTSWSAGGKSVPQDEVDEIEVYGSEAQSGTQLATYSFEVCDSILNIGPCANAAMGEPAFLSEEFQNSPEPDLEIVVCSGHGKNGALSVLQKSIRPQVVTTFELPGCYDMWTVIAPVRKEEEDNPKGEGTEQEPRSPEADDDGRRHGFLILSREDSTMILQTGQEIMELDTSGFATQGPTVFAGNIGDNRYIVQVSPLGIRLLEGVNQLHFIPVDLGAPIVQCAVADPYVVIMSAEGHVTMFLLKSDSYGGRHHRLALHKPPLHHVGPSFPASAHPRPLSTAEPHRLGGRGPGPTVDDEEEMLYGDSGSLFSPSKEEARRSSQPPADRDPAPFRAEPTHWCLLVRENGTMEIYQLPDWRLVFLVKNFPVGQRVLVDSSFGQPTTQGEARREEATRQGELPLVKEVLLVALGSRQSRPYLLVHVDQELLIYEAFPHDSQLGQGNLKVRFKKVPHNINFREKKPKPSKKKAEGGGTEEGAGARGRVARFRYFEDIYGYSGVFICGPSPHWLLVTGRGALRLHPMAIDGPVDSFAPFHNVNCPRGFLYFNRQGELRISVLPAYLSYDAPWPVRKIPLRCTAHYVAYHVESKVYAVATSTNTPCARIPRMTGEEKEFETIERDERYIHPQQEAFSIQLISPVSWEAIPNARIELQEWEHVTCMKTVSLRSEETVSGLKGYVAAGTCLMQGEEVTCRGRILIMDVIEVVPEPGQPLTKNKFKVLYEKEQKGPVTALCHCNGHLVSAIGQKIFLWSLRASELTGMAFIDTQLYIHQMISVKNFILAADVMKSISLLRYQEESKTLSLVSRVRLWLWVFWVCGQVSDRDRNLMVYMYLPEAKESFGGMRLLRRADFHVGAHVNTFWRTPCRGATEGLSKKSVVWENKHITWFATLDGGIGLLLPMQEKTYRRLLMLQNALTTMLPHHAGLNPRAFRMLHVDRRTLQNAVRNVLDGELLNRYLYLSTMERSELAKKIGTTPDIILDDLLETDRVTAHF</sequence>
<evidence type="ECO:0000259" key="8">
    <source>
        <dbReference type="Pfam" id="PF23726"/>
    </source>
</evidence>
<dbReference type="Gene3D" id="1.10.150.910">
    <property type="match status" value="1"/>
</dbReference>
<evidence type="ECO:0000256" key="5">
    <source>
        <dbReference type="SAM" id="MobiDB-lite"/>
    </source>
</evidence>
<dbReference type="Proteomes" id="UP000233080">
    <property type="component" value="Unassembled WGS sequence"/>
</dbReference>
<keyword evidence="10" id="KW-1185">Reference proteome</keyword>
<dbReference type="FunFam" id="2.130.10.10:FF:000544">
    <property type="entry name" value="cleavage and polyadenylation specificity factor subunit 1"/>
    <property type="match status" value="1"/>
</dbReference>
<reference evidence="9" key="2">
    <citation type="submission" date="2025-09" db="UniProtKB">
        <authorList>
            <consortium name="Ensembl"/>
        </authorList>
    </citation>
    <scope>IDENTIFICATION</scope>
</reference>
<evidence type="ECO:0000256" key="2">
    <source>
        <dbReference type="ARBA" id="ARBA00023242"/>
    </source>
</evidence>
<protein>
    <recommendedName>
        <fullName evidence="4">Cleavage and polyadenylation specificity factor subunit 1</fullName>
    </recommendedName>
</protein>